<feature type="binding site" evidence="15">
    <location>
        <position position="538"/>
    </location>
    <ligand>
        <name>[4Fe-4S] cluster</name>
        <dbReference type="ChEBI" id="CHEBI:49883"/>
        <label>2</label>
    </ligand>
</feature>
<dbReference type="EMBL" id="AP011529">
    <property type="protein sequence ID" value="BAI80259.1"/>
    <property type="molecule type" value="Genomic_DNA"/>
</dbReference>
<dbReference type="GO" id="GO:0030976">
    <property type="term" value="F:thiamine pyrophosphate binding"/>
    <property type="evidence" value="ECO:0007669"/>
    <property type="project" value="InterPro"/>
</dbReference>
<comment type="catalytic activity">
    <reaction evidence="13 14">
        <text>indole-3-pyruvate + 2 oxidized [2Fe-2S]-[ferredoxin] + CoA = (indol-3-yl)acetyl-CoA + 2 reduced [2Fe-2S]-[ferredoxin] + CO2 + H(+)</text>
        <dbReference type="Rhea" id="RHEA:12645"/>
        <dbReference type="Rhea" id="RHEA-COMP:10000"/>
        <dbReference type="Rhea" id="RHEA-COMP:10001"/>
        <dbReference type="ChEBI" id="CHEBI:15378"/>
        <dbReference type="ChEBI" id="CHEBI:16526"/>
        <dbReference type="ChEBI" id="CHEBI:17640"/>
        <dbReference type="ChEBI" id="CHEBI:33737"/>
        <dbReference type="ChEBI" id="CHEBI:33738"/>
        <dbReference type="ChEBI" id="CHEBI:57271"/>
        <dbReference type="ChEBI" id="CHEBI:57287"/>
        <dbReference type="EC" id="1.2.7.8"/>
    </reaction>
</comment>
<feature type="binding site" evidence="15">
    <location>
        <position position="533"/>
    </location>
    <ligand>
        <name>[4Fe-4S] cluster</name>
        <dbReference type="ChEBI" id="CHEBI:49883"/>
        <label>1</label>
    </ligand>
</feature>
<dbReference type="PROSITE" id="PS51379">
    <property type="entry name" value="4FE4S_FER_2"/>
    <property type="match status" value="2"/>
</dbReference>
<feature type="binding site" evidence="15">
    <location>
        <position position="560"/>
    </location>
    <ligand>
        <name>[4Fe-4S] cluster</name>
        <dbReference type="ChEBI" id="CHEBI:49883"/>
        <label>2</label>
    </ligand>
</feature>
<comment type="cofactor">
    <cofactor evidence="14 15">
        <name>[4Fe-4S] cluster</name>
        <dbReference type="ChEBI" id="CHEBI:49883"/>
    </cofactor>
    <text evidence="14 15">Binds 2 [4Fe-4S] clusters. In this family the first cluster has a non-standard and varying [4Fe-4S] binding motif CX(2)CX(2)CX(4-5)CP.</text>
</comment>
<dbReference type="InterPro" id="IPR017721">
    <property type="entry name" value="IorA"/>
</dbReference>
<feature type="binding site" evidence="15">
    <location>
        <position position="567"/>
    </location>
    <ligand>
        <name>[4Fe-4S] cluster</name>
        <dbReference type="ChEBI" id="CHEBI:49883"/>
        <label>1</label>
    </ligand>
</feature>
<dbReference type="InterPro" id="IPR011766">
    <property type="entry name" value="TPP_enzyme_TPP-bd"/>
</dbReference>
<feature type="binding site" evidence="15">
    <location>
        <position position="557"/>
    </location>
    <ligand>
        <name>[4Fe-4S] cluster</name>
        <dbReference type="ChEBI" id="CHEBI:49883"/>
        <label>2</label>
    </ligand>
</feature>
<evidence type="ECO:0000259" key="16">
    <source>
        <dbReference type="PROSITE" id="PS51379"/>
    </source>
</evidence>
<keyword evidence="5 14" id="KW-0813">Transport</keyword>
<dbReference type="GO" id="GO:0044281">
    <property type="term" value="P:small molecule metabolic process"/>
    <property type="evidence" value="ECO:0007669"/>
    <property type="project" value="UniProtKB-ARBA"/>
</dbReference>
<organism evidence="17 18">
    <name type="scientific">Deferribacter desulfuricans (strain DSM 14783 / JCM 11476 / NBRC 101012 / SSM1)</name>
    <dbReference type="NCBI Taxonomy" id="639282"/>
    <lineage>
        <taxon>Bacteria</taxon>
        <taxon>Pseudomonadati</taxon>
        <taxon>Deferribacterota</taxon>
        <taxon>Deferribacteres</taxon>
        <taxon>Deferribacterales</taxon>
        <taxon>Deferribacteraceae</taxon>
        <taxon>Deferribacter</taxon>
    </lineage>
</organism>
<comment type="subunit">
    <text evidence="2">Heterodimer of the IorA and IorB subunits.</text>
</comment>
<dbReference type="CDD" id="cd07034">
    <property type="entry name" value="TPP_PYR_PFOR_IOR-alpha_like"/>
    <property type="match status" value="1"/>
</dbReference>
<feature type="binding site" evidence="15">
    <location>
        <position position="563"/>
    </location>
    <ligand>
        <name>[4Fe-4S] cluster</name>
        <dbReference type="ChEBI" id="CHEBI:49883"/>
        <label>2</label>
    </ligand>
</feature>
<dbReference type="NCBIfam" id="TIGR03336">
    <property type="entry name" value="IOR_alpha"/>
    <property type="match status" value="1"/>
</dbReference>
<dbReference type="InterPro" id="IPR002880">
    <property type="entry name" value="Pyrv_Fd/Flavodoxin_OxRdtase_N"/>
</dbReference>
<evidence type="ECO:0000256" key="1">
    <source>
        <dbReference type="ARBA" id="ARBA00002995"/>
    </source>
</evidence>
<evidence type="ECO:0000256" key="6">
    <source>
        <dbReference type="ARBA" id="ARBA00022485"/>
    </source>
</evidence>
<dbReference type="Pfam" id="PF01855">
    <property type="entry name" value="POR_N"/>
    <property type="match status" value="1"/>
</dbReference>
<dbReference type="InterPro" id="IPR009014">
    <property type="entry name" value="Transketo_C/PFOR_II"/>
</dbReference>
<sequence>MKKVLSGNEAFARGAFEAGVKVVSSYPGTPSTEITENVKFYDEIYSEWAPNEKVAFEVALGASLAGKRAMTCMKHVGLNVAADPLMTASYTGVNGGLAVVVADDPNMYSSQNEQDSRNYARFAKVPMLEPSDSQEAKDFLIKAYEISEKFCTPVLVRSCTRLSHSKTVVALGERGEEVDFGLENNIPKWVMVPANARNRRKFVEERLVKLAEFSKSSDLNRVEINSPKIGIICSGVVYQYVKEAMPDASILKLGMVYPISFDMVREFASKVEKLYVVEELDRFLETEIKAQGIKVENLNRDVCGELSVDKVKELFGIKEDINVEKLELPNRPPNMCPGCSHRGMFYAISRLKLFAVGDIGCYTLGLLPPLSAINSTVCMGASVSMTHGIDKASDGKLAKKAVAVIGDSTFLHTGVNGLMNIVYNKGFSTVIILDNRITGMTGHQPNPATGITIKGEPAPKIDFEILARAIGVKHVYTVDPFDINQCLEVLKREVEREEPSVIITNRPCIFADRTVISSPYFVDTEKCTGCKACTRIGCPAILWDDNEKQAFIDETLCTGCGLCPRVCRFDAIHQRGEK</sequence>
<gene>
    <name evidence="17" type="ordered locus">DEFDS_0781</name>
</gene>
<dbReference type="Proteomes" id="UP000001520">
    <property type="component" value="Chromosome"/>
</dbReference>
<dbReference type="SUPFAM" id="SSF52518">
    <property type="entry name" value="Thiamin diphosphate-binding fold (THDP-binding)"/>
    <property type="match status" value="2"/>
</dbReference>
<dbReference type="Gene3D" id="3.30.70.20">
    <property type="match status" value="1"/>
</dbReference>
<evidence type="ECO:0000256" key="2">
    <source>
        <dbReference type="ARBA" id="ARBA00011238"/>
    </source>
</evidence>
<dbReference type="Pfam" id="PF02775">
    <property type="entry name" value="TPP_enzyme_C"/>
    <property type="match status" value="1"/>
</dbReference>
<feature type="domain" description="4Fe-4S ferredoxin-type" evidence="16">
    <location>
        <begin position="548"/>
        <end position="577"/>
    </location>
</feature>
<evidence type="ECO:0000256" key="9">
    <source>
        <dbReference type="ARBA" id="ARBA00023002"/>
    </source>
</evidence>
<dbReference type="PIRSF" id="PIRSF006439">
    <property type="entry name" value="Indolepyruvate_ferr_oxidored"/>
    <property type="match status" value="1"/>
</dbReference>
<evidence type="ECO:0000256" key="12">
    <source>
        <dbReference type="ARBA" id="ARBA00030514"/>
    </source>
</evidence>
<evidence type="ECO:0000256" key="13">
    <source>
        <dbReference type="ARBA" id="ARBA00048332"/>
    </source>
</evidence>
<feature type="binding site" evidence="15">
    <location>
        <position position="530"/>
    </location>
    <ligand>
        <name>[4Fe-4S] cluster</name>
        <dbReference type="ChEBI" id="CHEBI:49883"/>
        <label>1</label>
    </ligand>
</feature>
<dbReference type="AlphaFoldDB" id="D3PCD6"/>
<dbReference type="PANTHER" id="PTHR43710:SF5">
    <property type="entry name" value="INDOLEPYRUVATE FERREDOXIN OXIDOREDUCTASE ALPHA SUBUNIT"/>
    <property type="match status" value="1"/>
</dbReference>
<keyword evidence="7 14" id="KW-0479">Metal-binding</keyword>
<keyword evidence="17" id="KW-0670">Pyruvate</keyword>
<feature type="domain" description="4Fe-4S ferredoxin-type" evidence="16">
    <location>
        <begin position="518"/>
        <end position="546"/>
    </location>
</feature>
<dbReference type="CDD" id="cd02008">
    <property type="entry name" value="TPP_IOR_alpha"/>
    <property type="match status" value="1"/>
</dbReference>
<evidence type="ECO:0000256" key="7">
    <source>
        <dbReference type="ARBA" id="ARBA00022723"/>
    </source>
</evidence>
<keyword evidence="18" id="KW-1185">Reference proteome</keyword>
<dbReference type="Gene3D" id="3.40.50.970">
    <property type="match status" value="2"/>
</dbReference>
<evidence type="ECO:0000313" key="17">
    <source>
        <dbReference type="EMBL" id="BAI80259.1"/>
    </source>
</evidence>
<evidence type="ECO:0000256" key="15">
    <source>
        <dbReference type="PIRSR" id="PIRSR006439-50"/>
    </source>
</evidence>
<accession>D3PCD6</accession>
<keyword evidence="11 14" id="KW-0411">Iron-sulfur</keyword>
<keyword evidence="8 14" id="KW-0249">Electron transport</keyword>
<keyword evidence="9 14" id="KW-0560">Oxidoreductase</keyword>
<evidence type="ECO:0000313" key="18">
    <source>
        <dbReference type="Proteomes" id="UP000001520"/>
    </source>
</evidence>
<dbReference type="EC" id="1.2.7.8" evidence="3 14"/>
<dbReference type="FunFam" id="3.40.50.970:FF:000039">
    <property type="entry name" value="Indolepyruvate oxidoreductase subunit IorA"/>
    <property type="match status" value="1"/>
</dbReference>
<keyword evidence="10 14" id="KW-0408">Iron</keyword>
<comment type="function">
    <text evidence="1 14">Catalyzes the ferredoxin-dependent oxidative decarboxylation of arylpyruvates.</text>
</comment>
<dbReference type="InterPro" id="IPR045025">
    <property type="entry name" value="HACL1-like"/>
</dbReference>
<protein>
    <recommendedName>
        <fullName evidence="4 14">Indolepyruvate oxidoreductase subunit IorA</fullName>
        <shortName evidence="14">IOR</shortName>
        <ecNumber evidence="3 14">1.2.7.8</ecNumber>
    </recommendedName>
    <alternativeName>
        <fullName evidence="12 14">Indolepyruvate ferredoxin oxidoreductase subunit alpha</fullName>
    </alternativeName>
</protein>
<dbReference type="OrthoDB" id="9804603at2"/>
<evidence type="ECO:0000256" key="5">
    <source>
        <dbReference type="ARBA" id="ARBA00022448"/>
    </source>
</evidence>
<dbReference type="PANTHER" id="PTHR43710">
    <property type="entry name" value="2-HYDROXYACYL-COA LYASE"/>
    <property type="match status" value="1"/>
</dbReference>
<keyword evidence="6 14" id="KW-0004">4Fe-4S</keyword>
<reference evidence="17 18" key="1">
    <citation type="journal article" date="2010" name="DNA Res.">
        <title>Bacterial lifestyle in a deep-sea hydrothermal vent chimney revealed by the genome sequence of the thermophilic bacterium Deferribacter desulfuricans SSM1.</title>
        <authorList>
            <person name="Takaki Y."/>
            <person name="Shimamura S."/>
            <person name="Nakagawa S."/>
            <person name="Fukuhara Y."/>
            <person name="Horikawa H."/>
            <person name="Ankai A."/>
            <person name="Harada T."/>
            <person name="Hosoyama A."/>
            <person name="Oguchi A."/>
            <person name="Fukui S."/>
            <person name="Fujita N."/>
            <person name="Takami H."/>
            <person name="Takai K."/>
        </authorList>
    </citation>
    <scope>NUCLEOTIDE SEQUENCE [LARGE SCALE GENOMIC DNA]</scope>
    <source>
        <strain evidence="18">DSM 14783 / JCM 11476 / NBRC 101012 / SSM1</strain>
    </source>
</reference>
<dbReference type="GO" id="GO:0043805">
    <property type="term" value="F:indolepyruvate ferredoxin oxidoreductase activity"/>
    <property type="evidence" value="ECO:0007669"/>
    <property type="project" value="UniProtKB-UniRule"/>
</dbReference>
<dbReference type="InterPro" id="IPR029061">
    <property type="entry name" value="THDP-binding"/>
</dbReference>
<dbReference type="GO" id="GO:0046872">
    <property type="term" value="F:metal ion binding"/>
    <property type="evidence" value="ECO:0007669"/>
    <property type="project" value="UniProtKB-UniRule"/>
</dbReference>
<evidence type="ECO:0000256" key="14">
    <source>
        <dbReference type="PIRNR" id="PIRNR006439"/>
    </source>
</evidence>
<dbReference type="Pfam" id="PF13237">
    <property type="entry name" value="Fer4_10"/>
    <property type="match status" value="1"/>
</dbReference>
<dbReference type="SUPFAM" id="SSF52922">
    <property type="entry name" value="TK C-terminal domain-like"/>
    <property type="match status" value="1"/>
</dbReference>
<proteinExistence type="predicted"/>
<dbReference type="GO" id="GO:0051539">
    <property type="term" value="F:4 iron, 4 sulfur cluster binding"/>
    <property type="evidence" value="ECO:0007669"/>
    <property type="project" value="UniProtKB-UniRule"/>
</dbReference>
<feature type="binding site" evidence="15">
    <location>
        <position position="527"/>
    </location>
    <ligand>
        <name>[4Fe-4S] cluster</name>
        <dbReference type="ChEBI" id="CHEBI:49883"/>
        <label>1</label>
    </ligand>
</feature>
<evidence type="ECO:0000256" key="8">
    <source>
        <dbReference type="ARBA" id="ARBA00022982"/>
    </source>
</evidence>
<name>D3PCD6_DEFDS</name>
<dbReference type="eggNOG" id="COG4231">
    <property type="taxonomic scope" value="Bacteria"/>
</dbReference>
<dbReference type="InterPro" id="IPR017896">
    <property type="entry name" value="4Fe4S_Fe-S-bd"/>
</dbReference>
<evidence type="ECO:0000256" key="3">
    <source>
        <dbReference type="ARBA" id="ARBA00012812"/>
    </source>
</evidence>
<dbReference type="RefSeq" id="WP_013007507.1">
    <property type="nucleotide sequence ID" value="NC_013939.1"/>
</dbReference>
<evidence type="ECO:0000256" key="4">
    <source>
        <dbReference type="ARBA" id="ARBA00017710"/>
    </source>
</evidence>
<evidence type="ECO:0000256" key="10">
    <source>
        <dbReference type="ARBA" id="ARBA00023004"/>
    </source>
</evidence>
<dbReference type="KEGG" id="ddf:DEFDS_0781"/>
<evidence type="ECO:0000256" key="11">
    <source>
        <dbReference type="ARBA" id="ARBA00023014"/>
    </source>
</evidence>
<dbReference type="STRING" id="639282.DEFDS_0781"/>
<dbReference type="HOGENOM" id="CLU_017727_0_0_0"/>